<gene>
    <name evidence="9" type="ORF">CcCBS67573_g01512</name>
</gene>
<comment type="function">
    <text evidence="7">Required for pre-mRNA splicing.</text>
</comment>
<accession>A0A507FLL1</accession>
<keyword evidence="6 7" id="KW-0539">Nucleus</keyword>
<feature type="compositionally biased region" description="Basic and acidic residues" evidence="8">
    <location>
        <begin position="258"/>
        <end position="298"/>
    </location>
</feature>
<comment type="subcellular location">
    <subcellularLocation>
        <location evidence="1 7">Nucleus</location>
    </subcellularLocation>
</comment>
<evidence type="ECO:0000256" key="7">
    <source>
        <dbReference type="RuleBase" id="RU367025"/>
    </source>
</evidence>
<proteinExistence type="inferred from homology"/>
<reference evidence="9 10" key="1">
    <citation type="journal article" date="2019" name="Sci. Rep.">
        <title>Comparative genomics of chytrid fungi reveal insights into the obligate biotrophic and pathogenic lifestyle of Synchytrium endobioticum.</title>
        <authorList>
            <person name="van de Vossenberg B.T.L.H."/>
            <person name="Warris S."/>
            <person name="Nguyen H.D.T."/>
            <person name="van Gent-Pelzer M.P.E."/>
            <person name="Joly D.L."/>
            <person name="van de Geest H.C."/>
            <person name="Bonants P.J.M."/>
            <person name="Smith D.S."/>
            <person name="Levesque C.A."/>
            <person name="van der Lee T.A.J."/>
        </authorList>
    </citation>
    <scope>NUCLEOTIDE SEQUENCE [LARGE SCALE GENOMIC DNA]</scope>
    <source>
        <strain evidence="9 10">CBS 675.73</strain>
    </source>
</reference>
<dbReference type="STRING" id="246404.A0A507FLL1"/>
<dbReference type="PANTHER" id="PTHR23142">
    <property type="entry name" value="PRE-MRNA-SPLICING FACTOR 38A-RELATED"/>
    <property type="match status" value="1"/>
</dbReference>
<feature type="compositionally biased region" description="Basic and acidic residues" evidence="8">
    <location>
        <begin position="430"/>
        <end position="439"/>
    </location>
</feature>
<keyword evidence="10" id="KW-1185">Reference proteome</keyword>
<comment type="caution">
    <text evidence="9">The sequence shown here is derived from an EMBL/GenBank/DDBJ whole genome shotgun (WGS) entry which is preliminary data.</text>
</comment>
<dbReference type="InterPro" id="IPR045347">
    <property type="entry name" value="HIND"/>
</dbReference>
<evidence type="ECO:0000256" key="4">
    <source>
        <dbReference type="ARBA" id="ARBA00022728"/>
    </source>
</evidence>
<dbReference type="OrthoDB" id="190958at2759"/>
<sequence length="503" mass="58271">MASHFTEGEGEAYQIHGQNPQNLIEKIIRSRIHDSAYWKEHCFALTAETLVDKALDLTYIGGQFGLQRPTEFLCLTMRLLQLQPERSIIAVYLENEDHKYLTALAAFYLRLTFNSVDVYKYLEPLLLDKRKLRMRDPQGNYYLSYMDEFADNLLNNDRVCEIILPRITKRSVLVEAKDLDERISPLEEDLDLMMEDEENNSVLDEAAQGNNERDESASQNGNGLLKETDDAGGSEADAENSASRGADKSRRSKSPVESGRKYHDRDSRNDSHRRDTLKYEDEEKTGSKSRVSRGDRSRSRSRSRSRNRSRDRYSSTRMDRKRYDDDDRRDRSRDRYRDYREDSYRSRRDDGRREYRDDSRDRSSRSRRYSDDDRDDVSGYGRRSDRYKSTSRRDRDVSLEDRNARHTDRRSEPSRDGKAVDDSADADADFVGREESDPTKKKKKWSSKKVNSLFKKTASKEKAGDDDAPSNDNGGAGGGSRESMSIEETNKMRIALGMKPLKA</sequence>
<evidence type="ECO:0000313" key="10">
    <source>
        <dbReference type="Proteomes" id="UP000320333"/>
    </source>
</evidence>
<evidence type="ECO:0000256" key="1">
    <source>
        <dbReference type="ARBA" id="ARBA00004123"/>
    </source>
</evidence>
<dbReference type="AlphaFoldDB" id="A0A507FLL1"/>
<keyword evidence="3 7" id="KW-0507">mRNA processing</keyword>
<dbReference type="EMBL" id="QEAP01000026">
    <property type="protein sequence ID" value="TPX77204.1"/>
    <property type="molecule type" value="Genomic_DNA"/>
</dbReference>
<keyword evidence="5 7" id="KW-0508">mRNA splicing</keyword>
<dbReference type="GO" id="GO:0005681">
    <property type="term" value="C:spliceosomal complex"/>
    <property type="evidence" value="ECO:0007669"/>
    <property type="project" value="UniProtKB-KW"/>
</dbReference>
<keyword evidence="4 7" id="KW-0747">Spliceosome</keyword>
<name>A0A507FLL1_9FUNG</name>
<evidence type="ECO:0000313" key="9">
    <source>
        <dbReference type="EMBL" id="TPX77204.1"/>
    </source>
</evidence>
<dbReference type="Pfam" id="PF03371">
    <property type="entry name" value="PRP38"/>
    <property type="match status" value="1"/>
</dbReference>
<evidence type="ECO:0000256" key="5">
    <source>
        <dbReference type="ARBA" id="ARBA00023187"/>
    </source>
</evidence>
<dbReference type="Pfam" id="PF19252">
    <property type="entry name" value="HIND"/>
    <property type="match status" value="1"/>
</dbReference>
<evidence type="ECO:0000256" key="3">
    <source>
        <dbReference type="ARBA" id="ARBA00022664"/>
    </source>
</evidence>
<dbReference type="Proteomes" id="UP000320333">
    <property type="component" value="Unassembled WGS sequence"/>
</dbReference>
<dbReference type="InterPro" id="IPR005037">
    <property type="entry name" value="PRP38"/>
</dbReference>
<evidence type="ECO:0000256" key="8">
    <source>
        <dbReference type="SAM" id="MobiDB-lite"/>
    </source>
</evidence>
<feature type="compositionally biased region" description="Basic and acidic residues" evidence="8">
    <location>
        <begin position="308"/>
        <end position="371"/>
    </location>
</feature>
<dbReference type="GO" id="GO:0046540">
    <property type="term" value="C:U4/U6 x U5 tri-snRNP complex"/>
    <property type="evidence" value="ECO:0007669"/>
    <property type="project" value="InterPro"/>
</dbReference>
<dbReference type="GO" id="GO:0000398">
    <property type="term" value="P:mRNA splicing, via spliceosome"/>
    <property type="evidence" value="ECO:0007669"/>
    <property type="project" value="UniProtKB-UniRule"/>
</dbReference>
<protein>
    <recommendedName>
        <fullName evidence="7">Pre-mRNA-splicing factor 38</fullName>
    </recommendedName>
</protein>
<evidence type="ECO:0000256" key="2">
    <source>
        <dbReference type="ARBA" id="ARBA00006164"/>
    </source>
</evidence>
<comment type="similarity">
    <text evidence="2 7">Belongs to the PRP38 family.</text>
</comment>
<feature type="region of interest" description="Disordered" evidence="8">
    <location>
        <begin position="207"/>
        <end position="503"/>
    </location>
</feature>
<feature type="compositionally biased region" description="Basic and acidic residues" evidence="8">
    <location>
        <begin position="382"/>
        <end position="421"/>
    </location>
</feature>
<organism evidence="9 10">
    <name type="scientific">Chytriomyces confervae</name>
    <dbReference type="NCBI Taxonomy" id="246404"/>
    <lineage>
        <taxon>Eukaryota</taxon>
        <taxon>Fungi</taxon>
        <taxon>Fungi incertae sedis</taxon>
        <taxon>Chytridiomycota</taxon>
        <taxon>Chytridiomycota incertae sedis</taxon>
        <taxon>Chytridiomycetes</taxon>
        <taxon>Chytridiales</taxon>
        <taxon>Chytriomycetaceae</taxon>
        <taxon>Chytriomyces</taxon>
    </lineage>
</organism>
<evidence type="ECO:0000256" key="6">
    <source>
        <dbReference type="ARBA" id="ARBA00023242"/>
    </source>
</evidence>